<evidence type="ECO:0008006" key="4">
    <source>
        <dbReference type="Google" id="ProtNLM"/>
    </source>
</evidence>
<dbReference type="Proteomes" id="UP001212152">
    <property type="component" value="Unassembled WGS sequence"/>
</dbReference>
<organism evidence="2 3">
    <name type="scientific">Geranomyces variabilis</name>
    <dbReference type="NCBI Taxonomy" id="109894"/>
    <lineage>
        <taxon>Eukaryota</taxon>
        <taxon>Fungi</taxon>
        <taxon>Fungi incertae sedis</taxon>
        <taxon>Chytridiomycota</taxon>
        <taxon>Chytridiomycota incertae sedis</taxon>
        <taxon>Chytridiomycetes</taxon>
        <taxon>Spizellomycetales</taxon>
        <taxon>Powellomycetaceae</taxon>
        <taxon>Geranomyces</taxon>
    </lineage>
</organism>
<feature type="region of interest" description="Disordered" evidence="1">
    <location>
        <begin position="1"/>
        <end position="79"/>
    </location>
</feature>
<gene>
    <name evidence="2" type="ORF">HDU87_004328</name>
</gene>
<evidence type="ECO:0000256" key="1">
    <source>
        <dbReference type="SAM" id="MobiDB-lite"/>
    </source>
</evidence>
<dbReference type="EMBL" id="JADGJQ010000312">
    <property type="protein sequence ID" value="KAJ3163901.1"/>
    <property type="molecule type" value="Genomic_DNA"/>
</dbReference>
<sequence length="247" mass="27628">MASGPGDQGWMGRLRQRSEPQGDQAETPGNGAIPGEPGGNVENRQEPDQERSASPPHQFPPGFVPPPPTPDPNRMPAPGEMMQLMADMLRTMQAQAAPALRDGSRAAERERQDMRKERITAARQQLKIFKGKVDTTRQELRDFISASEHYLTLTDPDDEMAEVHYGTVMEGNAKTWYQTQRDLRTADGPTGMPWRRADIAKDILAHFGPKNDLENVRNRLAALVYKGNITVYNNEYMECLSTLNALK</sequence>
<protein>
    <recommendedName>
        <fullName evidence="4">Retrotransposon gag domain-containing protein</fullName>
    </recommendedName>
</protein>
<name>A0AAD5TC28_9FUNG</name>
<feature type="non-terminal residue" evidence="2">
    <location>
        <position position="247"/>
    </location>
</feature>
<accession>A0AAD5TC28</accession>
<evidence type="ECO:0000313" key="3">
    <source>
        <dbReference type="Proteomes" id="UP001212152"/>
    </source>
</evidence>
<feature type="compositionally biased region" description="Pro residues" evidence="1">
    <location>
        <begin position="57"/>
        <end position="75"/>
    </location>
</feature>
<proteinExistence type="predicted"/>
<dbReference type="AlphaFoldDB" id="A0AAD5TC28"/>
<keyword evidence="3" id="KW-1185">Reference proteome</keyword>
<comment type="caution">
    <text evidence="2">The sequence shown here is derived from an EMBL/GenBank/DDBJ whole genome shotgun (WGS) entry which is preliminary data.</text>
</comment>
<reference evidence="2" key="1">
    <citation type="submission" date="2020-05" db="EMBL/GenBank/DDBJ databases">
        <title>Phylogenomic resolution of chytrid fungi.</title>
        <authorList>
            <person name="Stajich J.E."/>
            <person name="Amses K."/>
            <person name="Simmons R."/>
            <person name="Seto K."/>
            <person name="Myers J."/>
            <person name="Bonds A."/>
            <person name="Quandt C.A."/>
            <person name="Barry K."/>
            <person name="Liu P."/>
            <person name="Grigoriev I."/>
            <person name="Longcore J.E."/>
            <person name="James T.Y."/>
        </authorList>
    </citation>
    <scope>NUCLEOTIDE SEQUENCE</scope>
    <source>
        <strain evidence="2">JEL0379</strain>
    </source>
</reference>
<evidence type="ECO:0000313" key="2">
    <source>
        <dbReference type="EMBL" id="KAJ3163901.1"/>
    </source>
</evidence>